<comment type="subunit">
    <text evidence="3">Supercomplex made of cofactors A to E. Cofactors A and D function by capturing and stabilizing tubulin in a quasi-native conformation. Cofactor E binds to the cofactor D-tubulin complex; interaction with cofactor C then causes the release of tubulin polypeptides that are committed to the native state.</text>
</comment>
<organism evidence="4 5">
    <name type="scientific">Mycosarcoma maydis</name>
    <name type="common">Corn smut fungus</name>
    <name type="synonym">Ustilago maydis</name>
    <dbReference type="NCBI Taxonomy" id="5270"/>
    <lineage>
        <taxon>Eukaryota</taxon>
        <taxon>Fungi</taxon>
        <taxon>Dikarya</taxon>
        <taxon>Basidiomycota</taxon>
        <taxon>Ustilaginomycotina</taxon>
        <taxon>Ustilaginomycetes</taxon>
        <taxon>Ustilaginales</taxon>
        <taxon>Ustilaginaceae</taxon>
        <taxon>Mycosarcoma</taxon>
    </lineage>
</organism>
<dbReference type="EMBL" id="CM003141">
    <property type="protein sequence ID" value="KIS71372.1"/>
    <property type="molecule type" value="Genomic_DNA"/>
</dbReference>
<keyword evidence="3" id="KW-0493">Microtubule</keyword>
<evidence type="ECO:0000313" key="5">
    <source>
        <dbReference type="Proteomes" id="UP000000561"/>
    </source>
</evidence>
<keyword evidence="2 3" id="KW-0143">Chaperone</keyword>
<gene>
    <name evidence="4" type="ORF">UMAG_12129</name>
</gene>
<dbReference type="STRING" id="237631.A0A0D1CE79"/>
<comment type="similarity">
    <text evidence="1 3">Belongs to the TBCA family.</text>
</comment>
<dbReference type="Pfam" id="PF02970">
    <property type="entry name" value="TBCA"/>
    <property type="match status" value="1"/>
</dbReference>
<dbReference type="VEuPathDB" id="FungiDB:UMAG_12129"/>
<dbReference type="InterPro" id="IPR004226">
    <property type="entry name" value="TBCA"/>
</dbReference>
<dbReference type="InterPro" id="IPR036126">
    <property type="entry name" value="TBCA_sf"/>
</dbReference>
<evidence type="ECO:0000313" key="4">
    <source>
        <dbReference type="EMBL" id="KIS71372.1"/>
    </source>
</evidence>
<dbReference type="Gene3D" id="1.20.58.90">
    <property type="match status" value="1"/>
</dbReference>
<dbReference type="RefSeq" id="XP_011387496.1">
    <property type="nucleotide sequence ID" value="XM_011389194.1"/>
</dbReference>
<keyword evidence="3" id="KW-0963">Cytoplasm</keyword>
<dbReference type="InParanoid" id="A0A0D1CE79"/>
<proteinExistence type="inferred from homology"/>
<sequence length="114" mass="12778">MSAELASIKRQLTIKTGEESSYLVEAKQQETRIAQFIDAGRDEYDVKQQRSVLADTLKMIPDCRKRLQLATDELLNYVQGLQDSPQVNESSELVAAKQLLTETQAQLDSPLPVV</sequence>
<keyword evidence="3" id="KW-0206">Cytoskeleton</keyword>
<dbReference type="GeneID" id="23567890"/>
<name>A0A0D1CE79_MYCMD</name>
<dbReference type="PANTHER" id="PTHR21500">
    <property type="entry name" value="TUBULIN-SPECIFIC CHAPERONE A"/>
    <property type="match status" value="1"/>
</dbReference>
<dbReference type="SUPFAM" id="SSF46988">
    <property type="entry name" value="Tubulin chaperone cofactor A"/>
    <property type="match status" value="1"/>
</dbReference>
<dbReference type="GO" id="GO:0015630">
    <property type="term" value="C:microtubule cytoskeleton"/>
    <property type="evidence" value="ECO:0000318"/>
    <property type="project" value="GO_Central"/>
</dbReference>
<reference evidence="4 5" key="1">
    <citation type="journal article" date="2006" name="Nature">
        <title>Insights from the genome of the biotrophic fungal plant pathogen Ustilago maydis.</title>
        <authorList>
            <person name="Kamper J."/>
            <person name="Kahmann R."/>
            <person name="Bolker M."/>
            <person name="Ma L.J."/>
            <person name="Brefort T."/>
            <person name="Saville B.J."/>
            <person name="Banuett F."/>
            <person name="Kronstad J.W."/>
            <person name="Gold S.E."/>
            <person name="Muller O."/>
            <person name="Perlin M.H."/>
            <person name="Wosten H.A."/>
            <person name="de Vries R."/>
            <person name="Ruiz-Herrera J."/>
            <person name="Reynaga-Pena C.G."/>
            <person name="Snetselaar K."/>
            <person name="McCann M."/>
            <person name="Perez-Martin J."/>
            <person name="Feldbrugge M."/>
            <person name="Basse C.W."/>
            <person name="Steinberg G."/>
            <person name="Ibeas J.I."/>
            <person name="Holloman W."/>
            <person name="Guzman P."/>
            <person name="Farman M."/>
            <person name="Stajich J.E."/>
            <person name="Sentandreu R."/>
            <person name="Gonzalez-Prieto J.M."/>
            <person name="Kennell J.C."/>
            <person name="Molina L."/>
            <person name="Schirawski J."/>
            <person name="Mendoza-Mendoza A."/>
            <person name="Greilinger D."/>
            <person name="Munch K."/>
            <person name="Rossel N."/>
            <person name="Scherer M."/>
            <person name="Vranes M."/>
            <person name="Ladendorf O."/>
            <person name="Vincon V."/>
            <person name="Fuchs U."/>
            <person name="Sandrock B."/>
            <person name="Meng S."/>
            <person name="Ho E.C."/>
            <person name="Cahill M.J."/>
            <person name="Boyce K.J."/>
            <person name="Klose J."/>
            <person name="Klosterman S.J."/>
            <person name="Deelstra H.J."/>
            <person name="Ortiz-Castellanos L."/>
            <person name="Li W."/>
            <person name="Sanchez-Alonso P."/>
            <person name="Schreier P.H."/>
            <person name="Hauser-Hahn I."/>
            <person name="Vaupel M."/>
            <person name="Koopmann E."/>
            <person name="Friedrich G."/>
            <person name="Voss H."/>
            <person name="Schluter T."/>
            <person name="Margolis J."/>
            <person name="Platt D."/>
            <person name="Swimmer C."/>
            <person name="Gnirke A."/>
            <person name="Chen F."/>
            <person name="Vysotskaia V."/>
            <person name="Mannhaupt G."/>
            <person name="Guldener U."/>
            <person name="Munsterkotter M."/>
            <person name="Haase D."/>
            <person name="Oesterheld M."/>
            <person name="Mewes H.W."/>
            <person name="Mauceli E.W."/>
            <person name="DeCaprio D."/>
            <person name="Wade C.M."/>
            <person name="Butler J."/>
            <person name="Young S."/>
            <person name="Jaffe D.B."/>
            <person name="Calvo S."/>
            <person name="Nusbaum C."/>
            <person name="Galagan J."/>
            <person name="Birren B.W."/>
        </authorList>
    </citation>
    <scope>NUCLEOTIDE SEQUENCE [LARGE SCALE GENOMIC DNA]</scope>
    <source>
        <strain evidence="5">DSM 14603 / FGSC 9021 / UM521</strain>
    </source>
</reference>
<protein>
    <recommendedName>
        <fullName evidence="3">Tubulin-specific chaperone A</fullName>
    </recommendedName>
</protein>
<evidence type="ECO:0000256" key="3">
    <source>
        <dbReference type="RuleBase" id="RU364030"/>
    </source>
</evidence>
<evidence type="ECO:0000256" key="2">
    <source>
        <dbReference type="ARBA" id="ARBA00023186"/>
    </source>
</evidence>
<dbReference type="Proteomes" id="UP000000561">
    <property type="component" value="Chromosome 2"/>
</dbReference>
<dbReference type="PANTHER" id="PTHR21500:SF0">
    <property type="entry name" value="TUBULIN-SPECIFIC CHAPERONE A"/>
    <property type="match status" value="1"/>
</dbReference>
<dbReference type="AlphaFoldDB" id="A0A0D1CE79"/>
<dbReference type="KEGG" id="uma:UMAG_12129"/>
<dbReference type="GO" id="GO:0015631">
    <property type="term" value="F:tubulin binding"/>
    <property type="evidence" value="ECO:0000318"/>
    <property type="project" value="GO_Central"/>
</dbReference>
<dbReference type="GO" id="GO:0007023">
    <property type="term" value="P:post-chaperonin tubulin folding pathway"/>
    <property type="evidence" value="ECO:0007669"/>
    <property type="project" value="UniProtKB-UniRule"/>
</dbReference>
<dbReference type="OrthoDB" id="296187at2759"/>
<keyword evidence="5" id="KW-1185">Reference proteome</keyword>
<dbReference type="GO" id="GO:0048487">
    <property type="term" value="F:beta-tubulin binding"/>
    <property type="evidence" value="ECO:0007669"/>
    <property type="project" value="InterPro"/>
</dbReference>
<evidence type="ECO:0000256" key="1">
    <source>
        <dbReference type="ARBA" id="ARBA00006806"/>
    </source>
</evidence>
<dbReference type="GO" id="GO:0007021">
    <property type="term" value="P:tubulin complex assembly"/>
    <property type="evidence" value="ECO:0000318"/>
    <property type="project" value="GO_Central"/>
</dbReference>
<accession>A0A0D1CE79</accession>
<dbReference type="GO" id="GO:0005874">
    <property type="term" value="C:microtubule"/>
    <property type="evidence" value="ECO:0007669"/>
    <property type="project" value="UniProtKB-KW"/>
</dbReference>
<comment type="subcellular location">
    <subcellularLocation>
        <location evidence="3">Cytoplasm</location>
        <location evidence="3">Cytoskeleton</location>
    </subcellularLocation>
</comment>
<dbReference type="GO" id="GO:0006457">
    <property type="term" value="P:protein folding"/>
    <property type="evidence" value="ECO:0000318"/>
    <property type="project" value="GO_Central"/>
</dbReference>